<organism evidence="1 2">
    <name type="scientific">Mycena maculata</name>
    <dbReference type="NCBI Taxonomy" id="230809"/>
    <lineage>
        <taxon>Eukaryota</taxon>
        <taxon>Fungi</taxon>
        <taxon>Dikarya</taxon>
        <taxon>Basidiomycota</taxon>
        <taxon>Agaricomycotina</taxon>
        <taxon>Agaricomycetes</taxon>
        <taxon>Agaricomycetidae</taxon>
        <taxon>Agaricales</taxon>
        <taxon>Marasmiineae</taxon>
        <taxon>Mycenaceae</taxon>
        <taxon>Mycena</taxon>
    </lineage>
</organism>
<dbReference type="Proteomes" id="UP001215280">
    <property type="component" value="Unassembled WGS sequence"/>
</dbReference>
<name>A0AAD7JZC6_9AGAR</name>
<evidence type="ECO:0000313" key="1">
    <source>
        <dbReference type="EMBL" id="KAJ7773643.1"/>
    </source>
</evidence>
<evidence type="ECO:0008006" key="3">
    <source>
        <dbReference type="Google" id="ProtNLM"/>
    </source>
</evidence>
<reference evidence="1" key="1">
    <citation type="submission" date="2023-03" db="EMBL/GenBank/DDBJ databases">
        <title>Massive genome expansion in bonnet fungi (Mycena s.s.) driven by repeated elements and novel gene families across ecological guilds.</title>
        <authorList>
            <consortium name="Lawrence Berkeley National Laboratory"/>
            <person name="Harder C.B."/>
            <person name="Miyauchi S."/>
            <person name="Viragh M."/>
            <person name="Kuo A."/>
            <person name="Thoen E."/>
            <person name="Andreopoulos B."/>
            <person name="Lu D."/>
            <person name="Skrede I."/>
            <person name="Drula E."/>
            <person name="Henrissat B."/>
            <person name="Morin E."/>
            <person name="Kohler A."/>
            <person name="Barry K."/>
            <person name="LaButti K."/>
            <person name="Morin E."/>
            <person name="Salamov A."/>
            <person name="Lipzen A."/>
            <person name="Mereny Z."/>
            <person name="Hegedus B."/>
            <person name="Baldrian P."/>
            <person name="Stursova M."/>
            <person name="Weitz H."/>
            <person name="Taylor A."/>
            <person name="Grigoriev I.V."/>
            <person name="Nagy L.G."/>
            <person name="Martin F."/>
            <person name="Kauserud H."/>
        </authorList>
    </citation>
    <scope>NUCLEOTIDE SEQUENCE</scope>
    <source>
        <strain evidence="1">CBHHK188m</strain>
    </source>
</reference>
<keyword evidence="2" id="KW-1185">Reference proteome</keyword>
<protein>
    <recommendedName>
        <fullName evidence="3">F-box domain-containing protein</fullName>
    </recommendedName>
</protein>
<evidence type="ECO:0000313" key="2">
    <source>
        <dbReference type="Proteomes" id="UP001215280"/>
    </source>
</evidence>
<gene>
    <name evidence="1" type="ORF">DFH07DRAFT_801344</name>
</gene>
<sequence length="501" mass="56648">MNPPLPYEIWQCVAAFIPDRQLPSLISVNKAFYDKAMDSKYREVHWTMADKNMIKSLLRLRTPETAGRVRRLHVRAWFIEYLIQKEWLESTLPLPAARWTRFSWFPFPRNLRVEVATVGGNSKSIKAHEILESMTAAVSLMTYVTEYRFEWRDLPRRSDTLRFLTAARTAFGVSLRKLTIHAQLGNFANQFSTVDFNNLEELELHFDYRVEEDSTELLRGTIAAFVNHFRRSLQSLLIASSSKADLSPLLSSLQEFPCLRTFRGHFAFDTVHLADPRGLVKVLRASSDTLLDVELATAFAAVSDALPNPPSTWLALSSALAADLSVLRNLQTLKIPFLSTFDSTRVCLRRSADTLTRLCLVDHFLGKSELVELVQLFAHRPFDSGLSVLHVGLSYFSAEVLDLLSSRLPGLSTLNLVFSPDVPIGLQQTAIPISFRIALRGRQYPDWNLSDLGAFHLFHPTGGNILTGIIKCRDLGETVQHFSDRHCRGDAADGTHWEVHP</sequence>
<dbReference type="AlphaFoldDB" id="A0AAD7JZC6"/>
<accession>A0AAD7JZC6</accession>
<proteinExistence type="predicted"/>
<comment type="caution">
    <text evidence="1">The sequence shown here is derived from an EMBL/GenBank/DDBJ whole genome shotgun (WGS) entry which is preliminary data.</text>
</comment>
<dbReference type="EMBL" id="JARJLG010000017">
    <property type="protein sequence ID" value="KAJ7773643.1"/>
    <property type="molecule type" value="Genomic_DNA"/>
</dbReference>